<evidence type="ECO:0000313" key="2">
    <source>
        <dbReference type="EMBL" id="GEN83613.1"/>
    </source>
</evidence>
<accession>A0A511Z844</accession>
<organism evidence="2 3">
    <name type="scientific">Sporosarcina luteola</name>
    <dbReference type="NCBI Taxonomy" id="582850"/>
    <lineage>
        <taxon>Bacteria</taxon>
        <taxon>Bacillati</taxon>
        <taxon>Bacillota</taxon>
        <taxon>Bacilli</taxon>
        <taxon>Bacillales</taxon>
        <taxon>Caryophanaceae</taxon>
        <taxon>Sporosarcina</taxon>
    </lineage>
</organism>
<evidence type="ECO:0000256" key="1">
    <source>
        <dbReference type="SAM" id="MobiDB-lite"/>
    </source>
</evidence>
<reference evidence="2 3" key="1">
    <citation type="submission" date="2019-07" db="EMBL/GenBank/DDBJ databases">
        <title>Whole genome shotgun sequence of Sporosarcina luteola NBRC 105378.</title>
        <authorList>
            <person name="Hosoyama A."/>
            <person name="Uohara A."/>
            <person name="Ohji S."/>
            <person name="Ichikawa N."/>
        </authorList>
    </citation>
    <scope>NUCLEOTIDE SEQUENCE [LARGE SCALE GENOMIC DNA]</scope>
    <source>
        <strain evidence="2 3">NBRC 105378</strain>
    </source>
</reference>
<sequence length="67" mass="7887">MRTLQDQLKEKGFFKDHNTEVKLESGKSWRRKPEKLSDRDLRELMGTNRPTYGRKKGGAIRQIGRGR</sequence>
<comment type="caution">
    <text evidence="2">The sequence shown here is derived from an EMBL/GenBank/DDBJ whole genome shotgun (WGS) entry which is preliminary data.</text>
</comment>
<feature type="region of interest" description="Disordered" evidence="1">
    <location>
        <begin position="46"/>
        <end position="67"/>
    </location>
</feature>
<dbReference type="Proteomes" id="UP000321901">
    <property type="component" value="Unassembled WGS sequence"/>
</dbReference>
<protein>
    <submittedName>
        <fullName evidence="2">Uncharacterized protein</fullName>
    </submittedName>
</protein>
<dbReference type="AlphaFoldDB" id="A0A511Z844"/>
<gene>
    <name evidence="2" type="ORF">SLU01_19250</name>
</gene>
<dbReference type="OrthoDB" id="2440833at2"/>
<evidence type="ECO:0000313" key="3">
    <source>
        <dbReference type="Proteomes" id="UP000321901"/>
    </source>
</evidence>
<dbReference type="EMBL" id="BJYL01000024">
    <property type="protein sequence ID" value="GEN83613.1"/>
    <property type="molecule type" value="Genomic_DNA"/>
</dbReference>
<keyword evidence="3" id="KW-1185">Reference proteome</keyword>
<feature type="compositionally biased region" description="Basic residues" evidence="1">
    <location>
        <begin position="52"/>
        <end position="67"/>
    </location>
</feature>
<name>A0A511Z844_9BACL</name>
<dbReference type="RefSeq" id="WP_147057688.1">
    <property type="nucleotide sequence ID" value="NZ_BJYL01000024.1"/>
</dbReference>
<proteinExistence type="predicted"/>